<dbReference type="EMBL" id="PEDP01003099">
    <property type="protein sequence ID" value="POS82334.1"/>
    <property type="molecule type" value="Genomic_DNA"/>
</dbReference>
<evidence type="ECO:0000313" key="1">
    <source>
        <dbReference type="EMBL" id="POS82334.1"/>
    </source>
</evidence>
<organism evidence="1 2">
    <name type="scientific">Erysiphe pulchra</name>
    <dbReference type="NCBI Taxonomy" id="225359"/>
    <lineage>
        <taxon>Eukaryota</taxon>
        <taxon>Fungi</taxon>
        <taxon>Dikarya</taxon>
        <taxon>Ascomycota</taxon>
        <taxon>Pezizomycotina</taxon>
        <taxon>Leotiomycetes</taxon>
        <taxon>Erysiphales</taxon>
        <taxon>Erysiphaceae</taxon>
        <taxon>Erysiphe</taxon>
    </lineage>
</organism>
<feature type="non-terminal residue" evidence="1">
    <location>
        <position position="1"/>
    </location>
</feature>
<name>A0A2S4PJX3_9PEZI</name>
<dbReference type="Proteomes" id="UP000237438">
    <property type="component" value="Unassembled WGS sequence"/>
</dbReference>
<reference evidence="1 2" key="1">
    <citation type="submission" date="2017-10" db="EMBL/GenBank/DDBJ databases">
        <title>Development of genomic resources for the powdery mildew, Erysiphe pulchra.</title>
        <authorList>
            <person name="Wadl P.A."/>
            <person name="Mack B.M."/>
            <person name="Moore G."/>
            <person name="Beltz S.B."/>
        </authorList>
    </citation>
    <scope>NUCLEOTIDE SEQUENCE [LARGE SCALE GENOMIC DNA]</scope>
    <source>
        <strain evidence="1">Cflorida</strain>
    </source>
</reference>
<proteinExistence type="predicted"/>
<dbReference type="STRING" id="225359.A0A2S4PJX3"/>
<dbReference type="AlphaFoldDB" id="A0A2S4PJX3"/>
<keyword evidence="2" id="KW-1185">Reference proteome</keyword>
<accession>A0A2S4PJX3</accession>
<feature type="non-terminal residue" evidence="1">
    <location>
        <position position="383"/>
    </location>
</feature>
<evidence type="ECO:0000313" key="2">
    <source>
        <dbReference type="Proteomes" id="UP000237438"/>
    </source>
</evidence>
<protein>
    <submittedName>
        <fullName evidence="1">Uncharacterized protein</fullName>
    </submittedName>
</protein>
<sequence>STPADFTNEIEKEEVIVIKAYLRQAIANFAAADSPPSLPRVPMHTRPYKRKEKRKGNDINLTKIAVATPRIVPSQAVNRGMNKEVDLPNIPQTSDNTWAIEISPAGICEVVIRKLSISPTLIGKIKPVRSGFALSPSNTEARDKILNAGNWFFLIGAILEAATKWASVLIPTVPAFIRKEQGEVEVSNILLADEVERVCSVRPAHLKLYGGSKARAPHRTWMALFSKAPSGSFKVFDESGNARPFKKQKWLDFSNRCKGHHPTKNCSRAPSFGNCGSTNHTEDLCMAGTKCRNCGGPHRSDSRKCLARPTRSGAPTKEQMKTIRQIGEREFHAVLLAKATKESTASENNNIDLTNSHVSEIDGDIDNITTTPFENFGGGAMRL</sequence>
<gene>
    <name evidence="1" type="ORF">EPUL_006231</name>
</gene>
<comment type="caution">
    <text evidence="1">The sequence shown here is derived from an EMBL/GenBank/DDBJ whole genome shotgun (WGS) entry which is preliminary data.</text>
</comment>
<dbReference type="OrthoDB" id="10035396at2759"/>